<sequence length="427" mass="48982">MSSFNKLRLLHQARKNQWLKPSELEGLQIKKLRHMVKHAYNNTIFYREKFKSAGIHPNDIKTLNDLNKIPFTTKEELRQQKLESRLVQGLDLRKCFVTETSGSTGIPLKVVYDEAADDFSKAINLRSHIENGLRLRSKWAVFGDPHHYQKPRWFQKLRIFNATQISAFDPVSKQIEMLGTLNPEVLGGYTSSIKLIAEEIDNKEMENVNPKMIFGTSELLDSQTRKYINSVFDLEMVDHFGCVELNRTAWECREHMGYHIDADSVIMEFVENGESVSPGERGEIVYTGLYNYAMPLIRYRIGDIGIPSDESCSCGRGLPLMKLVEGRSDSFMQTSDGRIFSPIIWTLIIRQISGISQLKAIQERKDKIKIQVVKNDMFSQYTPNQIVSKVRTIMGNEVIVEVETVDEIPKDKSGKVRSAISNVKIEW</sequence>
<proteinExistence type="predicted"/>
<accession>A0A7Z7AU55</accession>
<dbReference type="EMBL" id="FNCA01000001">
    <property type="protein sequence ID" value="SDF23831.1"/>
    <property type="molecule type" value="Genomic_DNA"/>
</dbReference>
<organism evidence="1 2">
    <name type="scientific">Methanolobus vulcani</name>
    <dbReference type="NCBI Taxonomy" id="38026"/>
    <lineage>
        <taxon>Archaea</taxon>
        <taxon>Methanobacteriati</taxon>
        <taxon>Methanobacteriota</taxon>
        <taxon>Stenosarchaea group</taxon>
        <taxon>Methanomicrobia</taxon>
        <taxon>Methanosarcinales</taxon>
        <taxon>Methanosarcinaceae</taxon>
        <taxon>Methanolobus</taxon>
    </lineage>
</organism>
<dbReference type="GO" id="GO:0016874">
    <property type="term" value="F:ligase activity"/>
    <property type="evidence" value="ECO:0007669"/>
    <property type="project" value="UniProtKB-KW"/>
</dbReference>
<dbReference type="InterPro" id="IPR053158">
    <property type="entry name" value="CapK_Type1_Caps_Biosynth"/>
</dbReference>
<dbReference type="InterPro" id="IPR042099">
    <property type="entry name" value="ANL_N_sf"/>
</dbReference>
<dbReference type="PANTHER" id="PTHR36932:SF1">
    <property type="entry name" value="CAPSULAR POLYSACCHARIDE BIOSYNTHESIS PROTEIN"/>
    <property type="match status" value="1"/>
</dbReference>
<dbReference type="Gene3D" id="3.40.50.12780">
    <property type="entry name" value="N-terminal domain of ligase-like"/>
    <property type="match status" value="1"/>
</dbReference>
<reference evidence="1 2" key="1">
    <citation type="submission" date="2016-10" db="EMBL/GenBank/DDBJ databases">
        <authorList>
            <person name="Varghese N."/>
            <person name="Submissions S."/>
        </authorList>
    </citation>
    <scope>NUCLEOTIDE SEQUENCE [LARGE SCALE GENOMIC DNA]</scope>
    <source>
        <strain evidence="1 2">PL 12/M</strain>
    </source>
</reference>
<name>A0A7Z7AU55_9EURY</name>
<dbReference type="Proteomes" id="UP000199259">
    <property type="component" value="Unassembled WGS sequence"/>
</dbReference>
<dbReference type="OrthoDB" id="37928at2157"/>
<protein>
    <submittedName>
        <fullName evidence="1">Phenylacetate-CoA ligase</fullName>
    </submittedName>
</protein>
<dbReference type="AlphaFoldDB" id="A0A7Z7AU55"/>
<evidence type="ECO:0000313" key="2">
    <source>
        <dbReference type="Proteomes" id="UP000199259"/>
    </source>
</evidence>
<keyword evidence="1" id="KW-0436">Ligase</keyword>
<dbReference type="SUPFAM" id="SSF56801">
    <property type="entry name" value="Acetyl-CoA synthetase-like"/>
    <property type="match status" value="1"/>
</dbReference>
<evidence type="ECO:0000313" key="1">
    <source>
        <dbReference type="EMBL" id="SDF23831.1"/>
    </source>
</evidence>
<gene>
    <name evidence="1" type="ORF">SAMN04488589_0080</name>
</gene>
<dbReference type="PANTHER" id="PTHR36932">
    <property type="entry name" value="CAPSULAR POLYSACCHARIDE BIOSYNTHESIS PROTEIN"/>
    <property type="match status" value="1"/>
</dbReference>
<comment type="caution">
    <text evidence="1">The sequence shown here is derived from an EMBL/GenBank/DDBJ whole genome shotgun (WGS) entry which is preliminary data.</text>
</comment>
<keyword evidence="2" id="KW-1185">Reference proteome</keyword>
<dbReference type="RefSeq" id="WP_091707726.1">
    <property type="nucleotide sequence ID" value="NZ_FNCA01000001.1"/>
</dbReference>